<reference evidence="3" key="1">
    <citation type="journal article" date="2018" name="Nat. Microbiol.">
        <title>Leveraging single-cell genomics to expand the fungal tree of life.</title>
        <authorList>
            <person name="Ahrendt S.R."/>
            <person name="Quandt C.A."/>
            <person name="Ciobanu D."/>
            <person name="Clum A."/>
            <person name="Salamov A."/>
            <person name="Andreopoulos B."/>
            <person name="Cheng J.F."/>
            <person name="Woyke T."/>
            <person name="Pelin A."/>
            <person name="Henrissat B."/>
            <person name="Reynolds N.K."/>
            <person name="Benny G.L."/>
            <person name="Smith M.E."/>
            <person name="James T.Y."/>
            <person name="Grigoriev I.V."/>
        </authorList>
    </citation>
    <scope>NUCLEOTIDE SEQUENCE [LARGE SCALE GENOMIC DNA]</scope>
</reference>
<dbReference type="Proteomes" id="UP000269721">
    <property type="component" value="Unassembled WGS sequence"/>
</dbReference>
<evidence type="ECO:0000313" key="2">
    <source>
        <dbReference type="EMBL" id="RKO89604.1"/>
    </source>
</evidence>
<dbReference type="OrthoDB" id="2228at2759"/>
<keyword evidence="3" id="KW-1185">Reference proteome</keyword>
<evidence type="ECO:0000256" key="1">
    <source>
        <dbReference type="ARBA" id="ARBA00009884"/>
    </source>
</evidence>
<dbReference type="AlphaFoldDB" id="A0A4P9WAW3"/>
<proteinExistence type="inferred from homology"/>
<dbReference type="InterPro" id="IPR036045">
    <property type="entry name" value="Sec1-like_sf"/>
</dbReference>
<sequence length="420" mass="46617">MVKDVVPANGVKHKIIVVDAAALRVLNSVCKMSDLTDQGVAQEGCGLPGVIPNGHPDELGWCQANSPPTIVLFSTVVENISTRRAPYPNMEAIYFIAPEAASVQLFIEDFTLQKRPYAGAHIFCISAIPDSLLDRITRSPAANYIRGLKELYVDFFAPEPQVFTIEHPLSMRIAFNDDQPAFQKFELEKMAKKITSVLSSLGEYPHIRYYDPAASAGAKPSSTSKLALLVQAELDTLCRLDSKFPPVSRRQRAVFLIVDRSLDVMTPLMHDFAYQPFTGDLLGVEDGKYLPPGETNHAILDDSDVIWSQARHWHIAEVMDFLSEGLKQFTSGNKAAQWEMAAKEGTASIEKINALKDTLASLPQYQEMKAKEAMDVYKDRRLEKLVKIEQELATGETAEGKPSRTSLNDVISIMQDSKIE</sequence>
<protein>
    <submittedName>
        <fullName evidence="2">Sec1-like protein</fullName>
    </submittedName>
</protein>
<dbReference type="Gene3D" id="3.40.50.2060">
    <property type="match status" value="1"/>
</dbReference>
<dbReference type="SUPFAM" id="SSF56815">
    <property type="entry name" value="Sec1/munc18-like (SM) proteins"/>
    <property type="match status" value="1"/>
</dbReference>
<accession>A0A4P9WAW3</accession>
<gene>
    <name evidence="2" type="ORF">BDK51DRAFT_28163</name>
</gene>
<dbReference type="PANTHER" id="PTHR11679">
    <property type="entry name" value="VESICLE PROTEIN SORTING-ASSOCIATED"/>
    <property type="match status" value="1"/>
</dbReference>
<comment type="similarity">
    <text evidence="1">Belongs to the STXBP/unc-18/SEC1 family.</text>
</comment>
<dbReference type="Gene3D" id="1.25.40.60">
    <property type="match status" value="1"/>
</dbReference>
<name>A0A4P9WAW3_9FUNG</name>
<evidence type="ECO:0000313" key="3">
    <source>
        <dbReference type="Proteomes" id="UP000269721"/>
    </source>
</evidence>
<dbReference type="EMBL" id="KZ995992">
    <property type="protein sequence ID" value="RKO89604.1"/>
    <property type="molecule type" value="Genomic_DNA"/>
</dbReference>
<dbReference type="InterPro" id="IPR027482">
    <property type="entry name" value="Sec1-like_dom2"/>
</dbReference>
<dbReference type="Pfam" id="PF00995">
    <property type="entry name" value="Sec1"/>
    <property type="match status" value="1"/>
</dbReference>
<dbReference type="Gene3D" id="3.40.50.1910">
    <property type="match status" value="1"/>
</dbReference>
<organism evidence="2 3">
    <name type="scientific">Blyttiomyces helicus</name>
    <dbReference type="NCBI Taxonomy" id="388810"/>
    <lineage>
        <taxon>Eukaryota</taxon>
        <taxon>Fungi</taxon>
        <taxon>Fungi incertae sedis</taxon>
        <taxon>Chytridiomycota</taxon>
        <taxon>Chytridiomycota incertae sedis</taxon>
        <taxon>Chytridiomycetes</taxon>
        <taxon>Chytridiomycetes incertae sedis</taxon>
        <taxon>Blyttiomyces</taxon>
    </lineage>
</organism>
<dbReference type="InterPro" id="IPR001619">
    <property type="entry name" value="Sec1-like"/>
</dbReference>
<dbReference type="InterPro" id="IPR043154">
    <property type="entry name" value="Sec-1-like_dom1"/>
</dbReference>
<dbReference type="GO" id="GO:0016192">
    <property type="term" value="P:vesicle-mediated transport"/>
    <property type="evidence" value="ECO:0007669"/>
    <property type="project" value="InterPro"/>
</dbReference>